<dbReference type="GO" id="GO:0042128">
    <property type="term" value="P:nitrate assimilation"/>
    <property type="evidence" value="ECO:0007669"/>
    <property type="project" value="UniProtKB-KW"/>
</dbReference>
<dbReference type="InterPro" id="IPR017881">
    <property type="entry name" value="NirD"/>
</dbReference>
<evidence type="ECO:0000256" key="5">
    <source>
        <dbReference type="ARBA" id="ARBA00023014"/>
    </source>
</evidence>
<evidence type="ECO:0000313" key="8">
    <source>
        <dbReference type="EMBL" id="KJE20462.1"/>
    </source>
</evidence>
<dbReference type="NCBIfam" id="TIGR02378">
    <property type="entry name" value="nirD_assim_sml"/>
    <property type="match status" value="1"/>
</dbReference>
<dbReference type="PANTHER" id="PTHR40562:SF1">
    <property type="entry name" value="NITRITE REDUCTASE (NADH) SMALL SUBUNIT"/>
    <property type="match status" value="1"/>
</dbReference>
<reference evidence="9" key="1">
    <citation type="submission" date="2015-02" db="EMBL/GenBank/DDBJ databases">
        <title>Draft Genome of Frankia sp. CpI1-S.</title>
        <authorList>
            <person name="Oshone R.T."/>
            <person name="Ngom M."/>
            <person name="Ghodhbane-Gtari F."/>
            <person name="Gtari M."/>
            <person name="Morris K."/>
            <person name="Thomas K."/>
            <person name="Sen A."/>
            <person name="Tisa L.S."/>
        </authorList>
    </citation>
    <scope>NUCLEOTIDE SEQUENCE [LARGE SCALE GENOMIC DNA]</scope>
    <source>
        <strain evidence="9">CpI1-S</strain>
    </source>
</reference>
<keyword evidence="1" id="KW-0001">2Fe-2S</keyword>
<dbReference type="PATRIC" id="fig|1502723.3.peg.5425"/>
<organism evidence="8 9">
    <name type="scientific">Frankia torreyi</name>
    <dbReference type="NCBI Taxonomy" id="1856"/>
    <lineage>
        <taxon>Bacteria</taxon>
        <taxon>Bacillati</taxon>
        <taxon>Actinomycetota</taxon>
        <taxon>Actinomycetes</taxon>
        <taxon>Frankiales</taxon>
        <taxon>Frankiaceae</taxon>
        <taxon>Frankia</taxon>
    </lineage>
</organism>
<keyword evidence="2" id="KW-0479">Metal-binding</keyword>
<dbReference type="InterPro" id="IPR036922">
    <property type="entry name" value="Rieske_2Fe-2S_sf"/>
</dbReference>
<dbReference type="PROSITE" id="PS51296">
    <property type="entry name" value="RIESKE"/>
    <property type="match status" value="1"/>
</dbReference>
<dbReference type="PANTHER" id="PTHR40562">
    <property type="match status" value="1"/>
</dbReference>
<protein>
    <submittedName>
        <fullName evidence="8">Assimilatory nitrite reductase (NAD(P)H) small subunit</fullName>
        <ecNumber evidence="8">1.7.1.15</ecNumber>
    </submittedName>
</protein>
<evidence type="ECO:0000256" key="3">
    <source>
        <dbReference type="ARBA" id="ARBA00023002"/>
    </source>
</evidence>
<dbReference type="SUPFAM" id="SSF50022">
    <property type="entry name" value="ISP domain"/>
    <property type="match status" value="1"/>
</dbReference>
<dbReference type="OrthoDB" id="3213360at2"/>
<evidence type="ECO:0000259" key="7">
    <source>
        <dbReference type="PROSITE" id="PS51296"/>
    </source>
</evidence>
<dbReference type="InterPro" id="IPR017941">
    <property type="entry name" value="Rieske_2Fe-2S"/>
</dbReference>
<dbReference type="GO" id="GO:0106316">
    <property type="term" value="F:nitrite reductase (NADH) activity"/>
    <property type="evidence" value="ECO:0007669"/>
    <property type="project" value="UniProtKB-EC"/>
</dbReference>
<reference evidence="8 9" key="2">
    <citation type="journal article" date="2016" name="Genome Announc.">
        <title>Permanent Draft Genome Sequences for Two Variants of Frankia sp. Strain CpI1, the First Frankia Strain Isolated from Root Nodules of Comptonia peregrina.</title>
        <authorList>
            <person name="Oshone R."/>
            <person name="Hurst S.G.IV."/>
            <person name="Abebe-Akele F."/>
            <person name="Simpson S."/>
            <person name="Morris K."/>
            <person name="Thomas W.K."/>
            <person name="Tisa L.S."/>
        </authorList>
    </citation>
    <scope>NUCLEOTIDE SEQUENCE [LARGE SCALE GENOMIC DNA]</scope>
    <source>
        <strain evidence="9">CpI1-S</strain>
    </source>
</reference>
<dbReference type="Gene3D" id="2.102.10.10">
    <property type="entry name" value="Rieske [2Fe-2S] iron-sulphur domain"/>
    <property type="match status" value="1"/>
</dbReference>
<evidence type="ECO:0000256" key="2">
    <source>
        <dbReference type="ARBA" id="ARBA00022723"/>
    </source>
</evidence>
<feature type="domain" description="Rieske" evidence="7">
    <location>
        <begin position="4"/>
        <end position="104"/>
    </location>
</feature>
<proteinExistence type="predicted"/>
<dbReference type="PROSITE" id="PS51300">
    <property type="entry name" value="NIRD"/>
    <property type="match status" value="1"/>
</dbReference>
<evidence type="ECO:0000313" key="9">
    <source>
        <dbReference type="Proteomes" id="UP000032545"/>
    </source>
</evidence>
<dbReference type="InterPro" id="IPR012748">
    <property type="entry name" value="Rieske-like_NirD"/>
</dbReference>
<name>A0A0D8BAQ9_9ACTN</name>
<keyword evidence="6" id="KW-0534">Nitrate assimilation</keyword>
<keyword evidence="9" id="KW-1185">Reference proteome</keyword>
<accession>A0A0D8BAQ9</accession>
<dbReference type="CDD" id="cd03529">
    <property type="entry name" value="Rieske_NirD"/>
    <property type="match status" value="1"/>
</dbReference>
<dbReference type="AlphaFoldDB" id="A0A0D8BAQ9"/>
<dbReference type="EMBL" id="JYFN01000059">
    <property type="protein sequence ID" value="KJE20462.1"/>
    <property type="molecule type" value="Genomic_DNA"/>
</dbReference>
<comment type="caution">
    <text evidence="8">The sequence shown here is derived from an EMBL/GenBank/DDBJ whole genome shotgun (WGS) entry which is preliminary data.</text>
</comment>
<dbReference type="GO" id="GO:0046872">
    <property type="term" value="F:metal ion binding"/>
    <property type="evidence" value="ECO:0007669"/>
    <property type="project" value="UniProtKB-KW"/>
</dbReference>
<dbReference type="GO" id="GO:0051537">
    <property type="term" value="F:2 iron, 2 sulfur cluster binding"/>
    <property type="evidence" value="ECO:0007669"/>
    <property type="project" value="UniProtKB-KW"/>
</dbReference>
<evidence type="ECO:0000256" key="1">
    <source>
        <dbReference type="ARBA" id="ARBA00022714"/>
    </source>
</evidence>
<dbReference type="EC" id="1.7.1.15" evidence="8"/>
<sequence length="114" mass="11840">MNWTDVCALEDLTPDRGAGALVDGAQVAVFRLSDGPVVAVGNTDPISRANVLCRGLVGSRGARAVVFSPLHKQAFDLVTGECLDAEGVRIPVHPVEVRAGRVLVGPAGTARRIA</sequence>
<dbReference type="GO" id="GO:0016705">
    <property type="term" value="F:oxidoreductase activity, acting on paired donors, with incorporation or reduction of molecular oxygen"/>
    <property type="evidence" value="ECO:0007669"/>
    <property type="project" value="UniProtKB-ARBA"/>
</dbReference>
<keyword evidence="4" id="KW-0408">Iron</keyword>
<dbReference type="GO" id="GO:0004497">
    <property type="term" value="F:monooxygenase activity"/>
    <property type="evidence" value="ECO:0007669"/>
    <property type="project" value="UniProtKB-ARBA"/>
</dbReference>
<evidence type="ECO:0000256" key="4">
    <source>
        <dbReference type="ARBA" id="ARBA00023004"/>
    </source>
</evidence>
<evidence type="ECO:0000256" key="6">
    <source>
        <dbReference type="ARBA" id="ARBA00023063"/>
    </source>
</evidence>
<keyword evidence="5" id="KW-0411">Iron-sulfur</keyword>
<gene>
    <name evidence="8" type="ORF">FF36_05214</name>
</gene>
<keyword evidence="3 8" id="KW-0560">Oxidoreductase</keyword>
<dbReference type="RefSeq" id="WP_044887703.1">
    <property type="nucleotide sequence ID" value="NZ_JYFN01000059.1"/>
</dbReference>
<dbReference type="Pfam" id="PF13806">
    <property type="entry name" value="Rieske_2"/>
    <property type="match status" value="1"/>
</dbReference>
<dbReference type="Proteomes" id="UP000032545">
    <property type="component" value="Unassembled WGS sequence"/>
</dbReference>